<dbReference type="EMBL" id="JARJLG010000031">
    <property type="protein sequence ID" value="KAJ7767041.1"/>
    <property type="molecule type" value="Genomic_DNA"/>
</dbReference>
<dbReference type="Proteomes" id="UP001215280">
    <property type="component" value="Unassembled WGS sequence"/>
</dbReference>
<accession>A0AAD7JNX9</accession>
<protein>
    <submittedName>
        <fullName evidence="2">Uncharacterized protein</fullName>
    </submittedName>
</protein>
<evidence type="ECO:0000256" key="1">
    <source>
        <dbReference type="SAM" id="MobiDB-lite"/>
    </source>
</evidence>
<feature type="region of interest" description="Disordered" evidence="1">
    <location>
        <begin position="56"/>
        <end position="101"/>
    </location>
</feature>
<comment type="caution">
    <text evidence="2">The sequence shown here is derived from an EMBL/GenBank/DDBJ whole genome shotgun (WGS) entry which is preliminary data.</text>
</comment>
<evidence type="ECO:0000313" key="2">
    <source>
        <dbReference type="EMBL" id="KAJ7767041.1"/>
    </source>
</evidence>
<evidence type="ECO:0000313" key="3">
    <source>
        <dbReference type="Proteomes" id="UP001215280"/>
    </source>
</evidence>
<dbReference type="AlphaFoldDB" id="A0AAD7JNX9"/>
<organism evidence="2 3">
    <name type="scientific">Mycena maculata</name>
    <dbReference type="NCBI Taxonomy" id="230809"/>
    <lineage>
        <taxon>Eukaryota</taxon>
        <taxon>Fungi</taxon>
        <taxon>Dikarya</taxon>
        <taxon>Basidiomycota</taxon>
        <taxon>Agaricomycotina</taxon>
        <taxon>Agaricomycetes</taxon>
        <taxon>Agaricomycetidae</taxon>
        <taxon>Agaricales</taxon>
        <taxon>Marasmiineae</taxon>
        <taxon>Mycenaceae</taxon>
        <taxon>Mycena</taxon>
    </lineage>
</organism>
<name>A0AAD7JNX9_9AGAR</name>
<keyword evidence="3" id="KW-1185">Reference proteome</keyword>
<proteinExistence type="predicted"/>
<reference evidence="2" key="1">
    <citation type="submission" date="2023-03" db="EMBL/GenBank/DDBJ databases">
        <title>Massive genome expansion in bonnet fungi (Mycena s.s.) driven by repeated elements and novel gene families across ecological guilds.</title>
        <authorList>
            <consortium name="Lawrence Berkeley National Laboratory"/>
            <person name="Harder C.B."/>
            <person name="Miyauchi S."/>
            <person name="Viragh M."/>
            <person name="Kuo A."/>
            <person name="Thoen E."/>
            <person name="Andreopoulos B."/>
            <person name="Lu D."/>
            <person name="Skrede I."/>
            <person name="Drula E."/>
            <person name="Henrissat B."/>
            <person name="Morin E."/>
            <person name="Kohler A."/>
            <person name="Barry K."/>
            <person name="LaButti K."/>
            <person name="Morin E."/>
            <person name="Salamov A."/>
            <person name="Lipzen A."/>
            <person name="Mereny Z."/>
            <person name="Hegedus B."/>
            <person name="Baldrian P."/>
            <person name="Stursova M."/>
            <person name="Weitz H."/>
            <person name="Taylor A."/>
            <person name="Grigoriev I.V."/>
            <person name="Nagy L.G."/>
            <person name="Martin F."/>
            <person name="Kauserud H."/>
        </authorList>
    </citation>
    <scope>NUCLEOTIDE SEQUENCE</scope>
    <source>
        <strain evidence="2">CBHHK188m</strain>
    </source>
</reference>
<sequence length="101" mass="11496">MVQPFIFAVVVVPTIHRRLRMAIQVMWPNDSDTQSFHCDTLITVIYGPALRLQNGFSSSRGQTSDDDSSNPSSVFESNAPKRKWKAAQNRSQLSGVWDRWQ</sequence>
<gene>
    <name evidence="2" type="ORF">DFH07DRAFT_769717</name>
</gene>